<feature type="chain" id="PRO_5036344754" evidence="4">
    <location>
        <begin position="20"/>
        <end position="333"/>
    </location>
</feature>
<evidence type="ECO:0000313" key="6">
    <source>
        <dbReference type="EMBL" id="RWS17577.1"/>
    </source>
</evidence>
<dbReference type="GO" id="GO:0062129">
    <property type="term" value="C:chitin-based extracellular matrix"/>
    <property type="evidence" value="ECO:0007669"/>
    <property type="project" value="TreeGrafter"/>
</dbReference>
<dbReference type="EMBL" id="NCKU01000057">
    <property type="protein sequence ID" value="RWS17577.1"/>
    <property type="molecule type" value="Genomic_DNA"/>
</dbReference>
<gene>
    <name evidence="6" type="ORF">B4U79_03695</name>
    <name evidence="5" type="ORF">B4U79_07525</name>
</gene>
<keyword evidence="7" id="KW-1185">Reference proteome</keyword>
<evidence type="ECO:0000313" key="5">
    <source>
        <dbReference type="EMBL" id="RWS17571.1"/>
    </source>
</evidence>
<dbReference type="AlphaFoldDB" id="A0A3S3SQG5"/>
<feature type="compositionally biased region" description="Low complexity" evidence="3">
    <location>
        <begin position="284"/>
        <end position="294"/>
    </location>
</feature>
<feature type="signal peptide" evidence="4">
    <location>
        <begin position="1"/>
        <end position="19"/>
    </location>
</feature>
<dbReference type="InterPro" id="IPR050468">
    <property type="entry name" value="Cuticle_Struct_Prot"/>
</dbReference>
<dbReference type="Proteomes" id="UP000285301">
    <property type="component" value="Unassembled WGS sequence"/>
</dbReference>
<dbReference type="InterPro" id="IPR000618">
    <property type="entry name" value="Insect_cuticle"/>
</dbReference>
<evidence type="ECO:0000256" key="2">
    <source>
        <dbReference type="PROSITE-ProRule" id="PRU00497"/>
    </source>
</evidence>
<feature type="compositionally biased region" description="Basic and acidic residues" evidence="3">
    <location>
        <begin position="310"/>
        <end position="321"/>
    </location>
</feature>
<comment type="caution">
    <text evidence="6">The sequence shown here is derived from an EMBL/GenBank/DDBJ whole genome shotgun (WGS) entry which is preliminary data.</text>
</comment>
<feature type="compositionally biased region" description="Low complexity" evidence="3">
    <location>
        <begin position="175"/>
        <end position="186"/>
    </location>
</feature>
<dbReference type="PROSITE" id="PS51155">
    <property type="entry name" value="CHIT_BIND_RR_2"/>
    <property type="match status" value="2"/>
</dbReference>
<keyword evidence="1 2" id="KW-0193">Cuticle</keyword>
<reference evidence="6 7" key="1">
    <citation type="journal article" date="2018" name="Gigascience">
        <title>Genomes of trombidid mites reveal novel predicted allergens and laterally-transferred genes associated with secondary metabolism.</title>
        <authorList>
            <person name="Dong X."/>
            <person name="Chaisiri K."/>
            <person name="Xia D."/>
            <person name="Armstrong S.D."/>
            <person name="Fang Y."/>
            <person name="Donnelly M.J."/>
            <person name="Kadowaki T."/>
            <person name="McGarry J.W."/>
            <person name="Darby A.C."/>
            <person name="Makepeace B.L."/>
        </authorList>
    </citation>
    <scope>NUCLEOTIDE SEQUENCE [LARGE SCALE GENOMIC DNA]</scope>
    <source>
        <strain evidence="6">UoL-WK</strain>
    </source>
</reference>
<dbReference type="GO" id="GO:0008010">
    <property type="term" value="F:structural constituent of chitin-based larval cuticle"/>
    <property type="evidence" value="ECO:0007669"/>
    <property type="project" value="TreeGrafter"/>
</dbReference>
<feature type="region of interest" description="Disordered" evidence="3">
    <location>
        <begin position="175"/>
        <end position="222"/>
    </location>
</feature>
<proteinExistence type="predicted"/>
<dbReference type="PROSITE" id="PS00233">
    <property type="entry name" value="CHIT_BIND_RR_1"/>
    <property type="match status" value="2"/>
</dbReference>
<dbReference type="PANTHER" id="PTHR10380:SF235">
    <property type="entry name" value="CUTICULAR PROTEIN 73D, ISOFORM B"/>
    <property type="match status" value="1"/>
</dbReference>
<dbReference type="Pfam" id="PF00379">
    <property type="entry name" value="Chitin_bind_4"/>
    <property type="match status" value="2"/>
</dbReference>
<protein>
    <submittedName>
        <fullName evidence="6">Cuticle protein 19.8-like protein</fullName>
    </submittedName>
</protein>
<evidence type="ECO:0000256" key="3">
    <source>
        <dbReference type="SAM" id="MobiDB-lite"/>
    </source>
</evidence>
<dbReference type="InterPro" id="IPR031311">
    <property type="entry name" value="CHIT_BIND_RR_consensus"/>
</dbReference>
<evidence type="ECO:0000256" key="4">
    <source>
        <dbReference type="SAM" id="SignalP"/>
    </source>
</evidence>
<dbReference type="OrthoDB" id="6434104at2759"/>
<evidence type="ECO:0000313" key="7">
    <source>
        <dbReference type="Proteomes" id="UP000285301"/>
    </source>
</evidence>
<sequence length="333" mass="35759">MFCKFIIVILFSVLHLGLTQPRGRAPAGSPDDESPKPYTFNIESVDEYGNTVSRTETADGSGTVKGTYTYRDVDGVYRVADYVADATGYRVSIRTNEPGVGKHENGDPADTTFEVEPPPAAVVAKYATAGSTRIETLRPAPSAPVAPTFIFLVAFAFIGFSESQRIVIEERAPRPVARPRAPAAEAGDYGPPKPYSFDVKNQDPEGNQQFHSETGDEYGNKRGTYGYQASNGVYRIVDYTANQEGYKASVRTNEPGVGKHANGDPADTKFEVEPPPAAALAEGETAYRKPAGAPVRPPVRPAGRPGGRGPGERIIIEEGGRRPTIVIEEGPRG</sequence>
<keyword evidence="4" id="KW-0732">Signal</keyword>
<evidence type="ECO:0000256" key="1">
    <source>
        <dbReference type="ARBA" id="ARBA00022460"/>
    </source>
</evidence>
<feature type="region of interest" description="Disordered" evidence="3">
    <location>
        <begin position="284"/>
        <end position="333"/>
    </location>
</feature>
<name>A0A3S3SQG5_9ACAR</name>
<dbReference type="PANTHER" id="PTHR10380">
    <property type="entry name" value="CUTICLE PROTEIN"/>
    <property type="match status" value="1"/>
</dbReference>
<organism evidence="6 7">
    <name type="scientific">Dinothrombium tinctorium</name>
    <dbReference type="NCBI Taxonomy" id="1965070"/>
    <lineage>
        <taxon>Eukaryota</taxon>
        <taxon>Metazoa</taxon>
        <taxon>Ecdysozoa</taxon>
        <taxon>Arthropoda</taxon>
        <taxon>Chelicerata</taxon>
        <taxon>Arachnida</taxon>
        <taxon>Acari</taxon>
        <taxon>Acariformes</taxon>
        <taxon>Trombidiformes</taxon>
        <taxon>Prostigmata</taxon>
        <taxon>Anystina</taxon>
        <taxon>Parasitengona</taxon>
        <taxon>Trombidioidea</taxon>
        <taxon>Trombidiidae</taxon>
        <taxon>Dinothrombium</taxon>
    </lineage>
</organism>
<reference evidence="6" key="2">
    <citation type="submission" date="2018-11" db="EMBL/GenBank/DDBJ databases">
        <title>Trombidioid mite genomics.</title>
        <authorList>
            <person name="Dong X."/>
        </authorList>
    </citation>
    <scope>NUCLEOTIDE SEQUENCE</scope>
    <source>
        <strain evidence="6">UoL-WK</strain>
    </source>
</reference>
<dbReference type="EMBL" id="NCKU01000058">
    <property type="protein sequence ID" value="RWS17571.1"/>
    <property type="molecule type" value="Genomic_DNA"/>
</dbReference>
<accession>A0A3S3SQG5</accession>